<dbReference type="PANTHER" id="PTHR21580:SF28">
    <property type="entry name" value="BOREALIN N-TERMINAL DOMAIN-CONTAINING PROTEIN-RELATED"/>
    <property type="match status" value="1"/>
</dbReference>
<evidence type="ECO:0000313" key="2">
    <source>
        <dbReference type="EMBL" id="KAL1498463.1"/>
    </source>
</evidence>
<accession>A0AB34IH99</accession>
<dbReference type="InterPro" id="IPR051291">
    <property type="entry name" value="CIMAP"/>
</dbReference>
<feature type="region of interest" description="Disordered" evidence="1">
    <location>
        <begin position="1"/>
        <end position="195"/>
    </location>
</feature>
<reference evidence="2 3" key="1">
    <citation type="journal article" date="2024" name="Science">
        <title>Giant polyketide synthase enzymes in the biosynthesis of giant marine polyether toxins.</title>
        <authorList>
            <person name="Fallon T.R."/>
            <person name="Shende V.V."/>
            <person name="Wierzbicki I.H."/>
            <person name="Pendleton A.L."/>
            <person name="Watervoot N.F."/>
            <person name="Auber R.P."/>
            <person name="Gonzalez D.J."/>
            <person name="Wisecaver J.H."/>
            <person name="Moore B.S."/>
        </authorList>
    </citation>
    <scope>NUCLEOTIDE SEQUENCE [LARGE SCALE GENOMIC DNA]</scope>
    <source>
        <strain evidence="2 3">12B1</strain>
    </source>
</reference>
<feature type="compositionally biased region" description="Low complexity" evidence="1">
    <location>
        <begin position="415"/>
        <end position="430"/>
    </location>
</feature>
<name>A0AB34IH99_PRYPA</name>
<keyword evidence="3" id="KW-1185">Reference proteome</keyword>
<feature type="compositionally biased region" description="Polar residues" evidence="1">
    <location>
        <begin position="117"/>
        <end position="137"/>
    </location>
</feature>
<dbReference type="Proteomes" id="UP001515480">
    <property type="component" value="Unassembled WGS sequence"/>
</dbReference>
<feature type="compositionally biased region" description="Polar residues" evidence="1">
    <location>
        <begin position="550"/>
        <end position="568"/>
    </location>
</feature>
<feature type="compositionally biased region" description="Low complexity" evidence="1">
    <location>
        <begin position="769"/>
        <end position="785"/>
    </location>
</feature>
<evidence type="ECO:0000256" key="1">
    <source>
        <dbReference type="SAM" id="MobiDB-lite"/>
    </source>
</evidence>
<dbReference type="Pfam" id="PF07004">
    <property type="entry name" value="SHIPPO-rpt"/>
    <property type="match status" value="6"/>
</dbReference>
<feature type="compositionally biased region" description="Low complexity" evidence="1">
    <location>
        <begin position="847"/>
        <end position="862"/>
    </location>
</feature>
<evidence type="ECO:0000313" key="3">
    <source>
        <dbReference type="Proteomes" id="UP001515480"/>
    </source>
</evidence>
<feature type="region of interest" description="Disordered" evidence="1">
    <location>
        <begin position="692"/>
        <end position="716"/>
    </location>
</feature>
<feature type="region of interest" description="Disordered" evidence="1">
    <location>
        <begin position="531"/>
        <end position="626"/>
    </location>
</feature>
<feature type="region of interest" description="Disordered" evidence="1">
    <location>
        <begin position="343"/>
        <end position="464"/>
    </location>
</feature>
<dbReference type="InterPro" id="IPR010736">
    <property type="entry name" value="SHIPPO-rpt"/>
</dbReference>
<organism evidence="2 3">
    <name type="scientific">Prymnesium parvum</name>
    <name type="common">Toxic golden alga</name>
    <dbReference type="NCBI Taxonomy" id="97485"/>
    <lineage>
        <taxon>Eukaryota</taxon>
        <taxon>Haptista</taxon>
        <taxon>Haptophyta</taxon>
        <taxon>Prymnesiophyceae</taxon>
        <taxon>Prymnesiales</taxon>
        <taxon>Prymnesiaceae</taxon>
        <taxon>Prymnesium</taxon>
    </lineage>
</organism>
<sequence>MRPSERAAAHAAKIQAKERQRSLTPGPGTYDPEQHTNSCGHQHVFKSHSQRVYTEDASLGDPGAYDPLAYRSMGVQRSLSASSRRGHGGFGGSSAREMKMNLFGEGTPGPGQYDGYTPQQDSQRNSPSSAFRSNSPQRARPRSADTPGVGSYNPKPSWVEPSVVNASTGMSGHSRRFTEQKSETDADVGPGSYETHLNGSLSASIASRVSRASRSNAGFGTKSEGRGMPQAKALDVPGPGSYSWSRSSLNATNGHQSLFRSESHRLPSDEVESGDPGAYDPHTYMSMGTTASRSFCRSGKAGRGGFGGSSAREMKMNLFGEGTPGPGEYDAKKAVSLFEKMPSSAFRSNSPQRARARSSDTPGVGSYNPKPSWVEPSVVNASTGMSGHSRRFTEQKSETDADVGPGSYETHLNGSLSASIASRVSRASRSNAGFGTKSEGRGMPQAKALDVPGPGSYSWSRSSLNATNGHQSLFRSESHRLPSDEVESGDPGAYDPHTYMSMGTTASRSFCRSGKAGRGGFGGSSAREMKMNLFGEGTPGPGQYDGKIPQQDSQRNSPSSAFRSNSPQRARPRSADTPGVGSYNPKPSWVEPSVVNASTGMSGHSRRFTEQKSETDADVGPGSYETHLNGSLSASIASRVSRASRSNAGFGTKSEGRGMPQAKALDVPGPGSYSWSRSSLNATNGHQSLFRSESHRLPSDEVESGDPGAYDPHTYMSMGTTASRSFCRSGKAGRGGFGGSSAREMKMNLFGEGTPGPGQYDGKIPQQDSQRNSPSSAFRSSSPQRARPRGADTPGVGSYNPKPSWVEPSVVNASTGMSGHSRRFTEQKSETDADVGPGSYETHLNGSLSASIASRVSRASRSNAGFGTKSEGRGMPQAKALDVPGPGSYSWSRSSLNATNGHQSLFRSESHRLPSDEVESGDPGAYDPHTYMSMGTTASRSFCRSGKAGRGGFGGSSAREMKMNLFGEGTPGPGQYDGRLPQDRNQMSLPSSAFRSRAAQRAQLRNTGTPGVGSYHPNSSALEPSVVNAATGMRGHSRRFIEQKSETDAGVGPGAYDPDMTVNGSNATLSGQIAQRAKTGRSGSAVFASDSVRVMPY</sequence>
<dbReference type="PANTHER" id="PTHR21580">
    <property type="entry name" value="SHIPPO-1-RELATED"/>
    <property type="match status" value="1"/>
</dbReference>
<feature type="region of interest" description="Disordered" evidence="1">
    <location>
        <begin position="476"/>
        <end position="500"/>
    </location>
</feature>
<dbReference type="AlphaFoldDB" id="A0AB34IH99"/>
<gene>
    <name evidence="2" type="ORF">AB1Y20_013788</name>
</gene>
<dbReference type="EMBL" id="JBGBPQ010000027">
    <property type="protein sequence ID" value="KAL1498463.1"/>
    <property type="molecule type" value="Genomic_DNA"/>
</dbReference>
<protein>
    <submittedName>
        <fullName evidence="2">Uncharacterized protein</fullName>
    </submittedName>
</protein>
<comment type="caution">
    <text evidence="2">The sequence shown here is derived from an EMBL/GenBank/DDBJ whole genome shotgun (WGS) entry which is preliminary data.</text>
</comment>
<proteinExistence type="predicted"/>
<feature type="region of interest" description="Disordered" evidence="1">
    <location>
        <begin position="747"/>
        <end position="877"/>
    </location>
</feature>